<accession>A0AC60QCI0</accession>
<comment type="caution">
    <text evidence="1">The sequence shown here is derived from an EMBL/GenBank/DDBJ whole genome shotgun (WGS) entry which is preliminary data.</text>
</comment>
<evidence type="ECO:0000313" key="1">
    <source>
        <dbReference type="EMBL" id="KAG0430523.1"/>
    </source>
</evidence>
<dbReference type="Proteomes" id="UP000805193">
    <property type="component" value="Unassembled WGS sequence"/>
</dbReference>
<feature type="non-terminal residue" evidence="1">
    <location>
        <position position="1"/>
    </location>
</feature>
<keyword evidence="2" id="KW-1185">Reference proteome</keyword>
<organism evidence="1 2">
    <name type="scientific">Ixodes persulcatus</name>
    <name type="common">Taiga tick</name>
    <dbReference type="NCBI Taxonomy" id="34615"/>
    <lineage>
        <taxon>Eukaryota</taxon>
        <taxon>Metazoa</taxon>
        <taxon>Ecdysozoa</taxon>
        <taxon>Arthropoda</taxon>
        <taxon>Chelicerata</taxon>
        <taxon>Arachnida</taxon>
        <taxon>Acari</taxon>
        <taxon>Parasitiformes</taxon>
        <taxon>Ixodida</taxon>
        <taxon>Ixodoidea</taxon>
        <taxon>Ixodidae</taxon>
        <taxon>Ixodinae</taxon>
        <taxon>Ixodes</taxon>
    </lineage>
</organism>
<dbReference type="EMBL" id="JABSTQ010009317">
    <property type="protein sequence ID" value="KAG0430523.1"/>
    <property type="molecule type" value="Genomic_DNA"/>
</dbReference>
<reference evidence="1 2" key="1">
    <citation type="journal article" date="2020" name="Cell">
        <title>Large-Scale Comparative Analyses of Tick Genomes Elucidate Their Genetic Diversity and Vector Capacities.</title>
        <authorList>
            <consortium name="Tick Genome and Microbiome Consortium (TIGMIC)"/>
            <person name="Jia N."/>
            <person name="Wang J."/>
            <person name="Shi W."/>
            <person name="Du L."/>
            <person name="Sun Y."/>
            <person name="Zhan W."/>
            <person name="Jiang J.F."/>
            <person name="Wang Q."/>
            <person name="Zhang B."/>
            <person name="Ji P."/>
            <person name="Bell-Sakyi L."/>
            <person name="Cui X.M."/>
            <person name="Yuan T.T."/>
            <person name="Jiang B.G."/>
            <person name="Yang W.F."/>
            <person name="Lam T.T."/>
            <person name="Chang Q.C."/>
            <person name="Ding S.J."/>
            <person name="Wang X.J."/>
            <person name="Zhu J.G."/>
            <person name="Ruan X.D."/>
            <person name="Zhao L."/>
            <person name="Wei J.T."/>
            <person name="Ye R.Z."/>
            <person name="Que T.C."/>
            <person name="Du C.H."/>
            <person name="Zhou Y.H."/>
            <person name="Cheng J.X."/>
            <person name="Dai P.F."/>
            <person name="Guo W.B."/>
            <person name="Han X.H."/>
            <person name="Huang E.J."/>
            <person name="Li L.F."/>
            <person name="Wei W."/>
            <person name="Gao Y.C."/>
            <person name="Liu J.Z."/>
            <person name="Shao H.Z."/>
            <person name="Wang X."/>
            <person name="Wang C.C."/>
            <person name="Yang T.C."/>
            <person name="Huo Q.B."/>
            <person name="Li W."/>
            <person name="Chen H.Y."/>
            <person name="Chen S.E."/>
            <person name="Zhou L.G."/>
            <person name="Ni X.B."/>
            <person name="Tian J.H."/>
            <person name="Sheng Y."/>
            <person name="Liu T."/>
            <person name="Pan Y.S."/>
            <person name="Xia L.Y."/>
            <person name="Li J."/>
            <person name="Zhao F."/>
            <person name="Cao W.C."/>
        </authorList>
    </citation>
    <scope>NUCLEOTIDE SEQUENCE [LARGE SCALE GENOMIC DNA]</scope>
    <source>
        <strain evidence="1">Iper-2018</strain>
    </source>
</reference>
<evidence type="ECO:0000313" key="2">
    <source>
        <dbReference type="Proteomes" id="UP000805193"/>
    </source>
</evidence>
<protein>
    <submittedName>
        <fullName evidence="1">Uncharacterized protein</fullName>
    </submittedName>
</protein>
<proteinExistence type="predicted"/>
<sequence length="88" mass="10100">TSPRHTVQVDWLSYMDELADKIGARPKLLKYFFTDNELFRALLGPTVSYQYRLEGPHPWPGARDAVLGTQGRVLYPLNRSCTSFENQV</sequence>
<gene>
    <name evidence="1" type="ORF">HPB47_022618</name>
</gene>
<name>A0AC60QCI0_IXOPE</name>